<dbReference type="InterPro" id="IPR013087">
    <property type="entry name" value="Znf_C2H2_type"/>
</dbReference>
<proteinExistence type="predicted"/>
<dbReference type="SUPFAM" id="SSF57667">
    <property type="entry name" value="beta-beta-alpha zinc fingers"/>
    <property type="match status" value="2"/>
</dbReference>
<evidence type="ECO:0000256" key="1">
    <source>
        <dbReference type="ARBA" id="ARBA00022723"/>
    </source>
</evidence>
<keyword evidence="1" id="KW-0479">Metal-binding</keyword>
<dbReference type="GO" id="GO:0000785">
    <property type="term" value="C:chromatin"/>
    <property type="evidence" value="ECO:0007669"/>
    <property type="project" value="TreeGrafter"/>
</dbReference>
<dbReference type="GO" id="GO:0005667">
    <property type="term" value="C:transcription regulator complex"/>
    <property type="evidence" value="ECO:0007669"/>
    <property type="project" value="TreeGrafter"/>
</dbReference>
<feature type="non-terminal residue" evidence="7">
    <location>
        <position position="86"/>
    </location>
</feature>
<dbReference type="PANTHER" id="PTHR14003:SF19">
    <property type="entry name" value="YY2 TRANSCRIPTION FACTOR"/>
    <property type="match status" value="1"/>
</dbReference>
<accession>A0A7K6I2S3</accession>
<evidence type="ECO:0000259" key="6">
    <source>
        <dbReference type="PROSITE" id="PS50157"/>
    </source>
</evidence>
<organism evidence="7 8">
    <name type="scientific">Dasyornis broadbenti</name>
    <name type="common">rufous bristle-bird</name>
    <dbReference type="NCBI Taxonomy" id="243059"/>
    <lineage>
        <taxon>Eukaryota</taxon>
        <taxon>Metazoa</taxon>
        <taxon>Chordata</taxon>
        <taxon>Craniata</taxon>
        <taxon>Vertebrata</taxon>
        <taxon>Euteleostomi</taxon>
        <taxon>Archelosauria</taxon>
        <taxon>Archosauria</taxon>
        <taxon>Dinosauria</taxon>
        <taxon>Saurischia</taxon>
        <taxon>Theropoda</taxon>
        <taxon>Coelurosauria</taxon>
        <taxon>Aves</taxon>
        <taxon>Neognathae</taxon>
        <taxon>Neoaves</taxon>
        <taxon>Telluraves</taxon>
        <taxon>Australaves</taxon>
        <taxon>Passeriformes</taxon>
        <taxon>Meliphagoidea</taxon>
        <taxon>Dasyornithidae</taxon>
        <taxon>Dasyornis</taxon>
    </lineage>
</organism>
<dbReference type="Pfam" id="PF00096">
    <property type="entry name" value="zf-C2H2"/>
    <property type="match status" value="2"/>
</dbReference>
<feature type="domain" description="C2H2-type" evidence="6">
    <location>
        <begin position="50"/>
        <end position="77"/>
    </location>
</feature>
<evidence type="ECO:0000256" key="3">
    <source>
        <dbReference type="ARBA" id="ARBA00022771"/>
    </source>
</evidence>
<dbReference type="InterPro" id="IPR036236">
    <property type="entry name" value="Znf_C2H2_sf"/>
</dbReference>
<dbReference type="AlphaFoldDB" id="A0A7K6I2S3"/>
<evidence type="ECO:0000256" key="5">
    <source>
        <dbReference type="PROSITE-ProRule" id="PRU00042"/>
    </source>
</evidence>
<dbReference type="GO" id="GO:0008270">
    <property type="term" value="F:zinc ion binding"/>
    <property type="evidence" value="ECO:0007669"/>
    <property type="project" value="UniProtKB-KW"/>
</dbReference>
<name>A0A7K6I2S3_9PASS</name>
<feature type="domain" description="C2H2-type" evidence="6">
    <location>
        <begin position="21"/>
        <end position="48"/>
    </location>
</feature>
<comment type="caution">
    <text evidence="7">The sequence shown here is derived from an EMBL/GenBank/DDBJ whole genome shotgun (WGS) entry which is preliminary data.</text>
</comment>
<evidence type="ECO:0000313" key="7">
    <source>
        <dbReference type="EMBL" id="NWV82286.1"/>
    </source>
</evidence>
<dbReference type="EMBL" id="VZRN01004734">
    <property type="protein sequence ID" value="NWV82286.1"/>
    <property type="molecule type" value="Genomic_DNA"/>
</dbReference>
<dbReference type="Proteomes" id="UP000521322">
    <property type="component" value="Unassembled WGS sequence"/>
</dbReference>
<evidence type="ECO:0000256" key="2">
    <source>
        <dbReference type="ARBA" id="ARBA00022737"/>
    </source>
</evidence>
<evidence type="ECO:0000256" key="4">
    <source>
        <dbReference type="ARBA" id="ARBA00022833"/>
    </source>
</evidence>
<evidence type="ECO:0000313" key="8">
    <source>
        <dbReference type="Proteomes" id="UP000521322"/>
    </source>
</evidence>
<dbReference type="PROSITE" id="PS50157">
    <property type="entry name" value="ZINC_FINGER_C2H2_2"/>
    <property type="match status" value="2"/>
</dbReference>
<keyword evidence="2" id="KW-0677">Repeat</keyword>
<reference evidence="7 8" key="1">
    <citation type="submission" date="2019-09" db="EMBL/GenBank/DDBJ databases">
        <title>Bird 10,000 Genomes (B10K) Project - Family phase.</title>
        <authorList>
            <person name="Zhang G."/>
        </authorList>
    </citation>
    <scope>NUCLEOTIDE SEQUENCE [LARGE SCALE GENOMIC DNA]</scope>
    <source>
        <strain evidence="7">B10K-DU-029-49</strain>
        <tissue evidence="7">Liver</tissue>
    </source>
</reference>
<dbReference type="PANTHER" id="PTHR14003">
    <property type="entry name" value="TRANSCRIPTIONAL REPRESSOR PROTEIN YY"/>
    <property type="match status" value="1"/>
</dbReference>
<keyword evidence="8" id="KW-1185">Reference proteome</keyword>
<gene>
    <name evidence="7" type="primary">Znf728</name>
    <name evidence="7" type="ORF">DASBRO_R00006</name>
</gene>
<protein>
    <submittedName>
        <fullName evidence="7">ZN728 protein</fullName>
    </submittedName>
</protein>
<feature type="non-terminal residue" evidence="7">
    <location>
        <position position="1"/>
    </location>
</feature>
<dbReference type="GO" id="GO:0000981">
    <property type="term" value="F:DNA-binding transcription factor activity, RNA polymerase II-specific"/>
    <property type="evidence" value="ECO:0007669"/>
    <property type="project" value="TreeGrafter"/>
</dbReference>
<keyword evidence="3 5" id="KW-0863">Zinc-finger</keyword>
<sequence length="86" mass="9790">GFKWSSDLVAHQRIYTGEWPYECPECGKMFRSCGDLTKQQPLHTGEREALLCPDCGKGFKQNSHLSRDRFVHTGERPFECPEGGKS</sequence>
<dbReference type="Gene3D" id="3.30.160.60">
    <property type="entry name" value="Classic Zinc Finger"/>
    <property type="match status" value="2"/>
</dbReference>
<keyword evidence="4" id="KW-0862">Zinc</keyword>
<dbReference type="GO" id="GO:0031519">
    <property type="term" value="C:PcG protein complex"/>
    <property type="evidence" value="ECO:0007669"/>
    <property type="project" value="TreeGrafter"/>
</dbReference>
<dbReference type="FunFam" id="3.30.160.60:FF:002343">
    <property type="entry name" value="Zinc finger protein 33A"/>
    <property type="match status" value="1"/>
</dbReference>
<dbReference type="GO" id="GO:0000978">
    <property type="term" value="F:RNA polymerase II cis-regulatory region sequence-specific DNA binding"/>
    <property type="evidence" value="ECO:0007669"/>
    <property type="project" value="TreeGrafter"/>
</dbReference>